<sequence>MKRFIPLILLTLFFSSTNCENILDCIINVRPELKDKTLEIGFVDGNYYDNITAQINNEARDNNYDYYFDVSGRLPRGIVVDYDTYREVILRGVPKESGRFRFTVSLEVVALNEFYYDDFGNEVYDDPLCTDTTSRTYVLVIKD</sequence>
<protein>
    <recommendedName>
        <fullName evidence="3">DUF4377 domain-containing protein</fullName>
    </recommendedName>
</protein>
<gene>
    <name evidence="1" type="ORF">GCM10023315_25310</name>
</gene>
<dbReference type="Proteomes" id="UP001501692">
    <property type="component" value="Unassembled WGS sequence"/>
</dbReference>
<evidence type="ECO:0000313" key="2">
    <source>
        <dbReference type="Proteomes" id="UP001501692"/>
    </source>
</evidence>
<evidence type="ECO:0008006" key="3">
    <source>
        <dbReference type="Google" id="ProtNLM"/>
    </source>
</evidence>
<accession>A0ABP9HLI4</accession>
<reference evidence="2" key="1">
    <citation type="journal article" date="2019" name="Int. J. Syst. Evol. Microbiol.">
        <title>The Global Catalogue of Microorganisms (GCM) 10K type strain sequencing project: providing services to taxonomists for standard genome sequencing and annotation.</title>
        <authorList>
            <consortium name="The Broad Institute Genomics Platform"/>
            <consortium name="The Broad Institute Genome Sequencing Center for Infectious Disease"/>
            <person name="Wu L."/>
            <person name="Ma J."/>
        </authorList>
    </citation>
    <scope>NUCLEOTIDE SEQUENCE [LARGE SCALE GENOMIC DNA]</scope>
    <source>
        <strain evidence="2">JCM 18287</strain>
    </source>
</reference>
<evidence type="ECO:0000313" key="1">
    <source>
        <dbReference type="EMBL" id="GAA4973780.1"/>
    </source>
</evidence>
<keyword evidence="2" id="KW-1185">Reference proteome</keyword>
<proteinExistence type="predicted"/>
<name>A0ABP9HLI4_9FLAO</name>
<comment type="caution">
    <text evidence="1">The sequence shown here is derived from an EMBL/GenBank/DDBJ whole genome shotgun (WGS) entry which is preliminary data.</text>
</comment>
<dbReference type="EMBL" id="BAABJK010000009">
    <property type="protein sequence ID" value="GAA4973780.1"/>
    <property type="molecule type" value="Genomic_DNA"/>
</dbReference>
<organism evidence="1 2">
    <name type="scientific">Algibacter aquimarinus</name>
    <dbReference type="NCBI Taxonomy" id="1136748"/>
    <lineage>
        <taxon>Bacteria</taxon>
        <taxon>Pseudomonadati</taxon>
        <taxon>Bacteroidota</taxon>
        <taxon>Flavobacteriia</taxon>
        <taxon>Flavobacteriales</taxon>
        <taxon>Flavobacteriaceae</taxon>
        <taxon>Algibacter</taxon>
    </lineage>
</organism>
<dbReference type="RefSeq" id="WP_345169339.1">
    <property type="nucleotide sequence ID" value="NZ_BAABJK010000009.1"/>
</dbReference>